<accession>A0ABX8EDC8</accession>
<protein>
    <submittedName>
        <fullName evidence="4">Response regulator protein VraR</fullName>
    </submittedName>
</protein>
<organism evidence="4 5">
    <name type="scientific">Nocardioides aquaticus</name>
    <dbReference type="NCBI Taxonomy" id="160826"/>
    <lineage>
        <taxon>Bacteria</taxon>
        <taxon>Bacillati</taxon>
        <taxon>Actinomycetota</taxon>
        <taxon>Actinomycetes</taxon>
        <taxon>Propionibacteriales</taxon>
        <taxon>Nocardioidaceae</taxon>
        <taxon>Nocardioides</taxon>
    </lineage>
</organism>
<dbReference type="Proteomes" id="UP000679307">
    <property type="component" value="Chromosome"/>
</dbReference>
<dbReference type="PANTHER" id="PTHR43214">
    <property type="entry name" value="TWO-COMPONENT RESPONSE REGULATOR"/>
    <property type="match status" value="1"/>
</dbReference>
<evidence type="ECO:0000256" key="2">
    <source>
        <dbReference type="SAM" id="MobiDB-lite"/>
    </source>
</evidence>
<dbReference type="PANTHER" id="PTHR43214:SF43">
    <property type="entry name" value="TWO-COMPONENT RESPONSE REGULATOR"/>
    <property type="match status" value="1"/>
</dbReference>
<evidence type="ECO:0000313" key="4">
    <source>
        <dbReference type="EMBL" id="QVT78479.1"/>
    </source>
</evidence>
<dbReference type="CDD" id="cd06170">
    <property type="entry name" value="LuxR_C_like"/>
    <property type="match status" value="1"/>
</dbReference>
<proteinExistence type="predicted"/>
<dbReference type="RefSeq" id="WP_214058059.1">
    <property type="nucleotide sequence ID" value="NZ_BAAAHS010000002.1"/>
</dbReference>
<dbReference type="InterPro" id="IPR016032">
    <property type="entry name" value="Sig_transdc_resp-reg_C-effctor"/>
</dbReference>
<dbReference type="PRINTS" id="PR00038">
    <property type="entry name" value="HTHLUXR"/>
</dbReference>
<keyword evidence="1" id="KW-0238">DNA-binding</keyword>
<dbReference type="SMART" id="SM00421">
    <property type="entry name" value="HTH_LUXR"/>
    <property type="match status" value="1"/>
</dbReference>
<feature type="domain" description="HTH luxR-type" evidence="3">
    <location>
        <begin position="139"/>
        <end position="204"/>
    </location>
</feature>
<evidence type="ECO:0000259" key="3">
    <source>
        <dbReference type="PROSITE" id="PS50043"/>
    </source>
</evidence>
<dbReference type="EMBL" id="CP075371">
    <property type="protein sequence ID" value="QVT78479.1"/>
    <property type="molecule type" value="Genomic_DNA"/>
</dbReference>
<gene>
    <name evidence="4" type="primary">vraR_4</name>
    <name evidence="4" type="ORF">ENKNEFLB_00856</name>
</gene>
<dbReference type="Pfam" id="PF00196">
    <property type="entry name" value="GerE"/>
    <property type="match status" value="1"/>
</dbReference>
<name>A0ABX8EDC8_9ACTN</name>
<sequence>MPLTVAVVNDYPLVVAGLRAVLEPYESRVLVAELDVNTPVITRVDVVLQDTFGNAQGRSPDPRRAMGQTGAKLIVFSWDTHAHQVRTAMAGDVDGYVFKSASAAELVDAVEQVHRGVRVVPVSMAPAATRDEAGALGRWPGDEHGLSGRESEVLALICQGLSNQQISERAYLGVNTIKTYIRSAYRKIGVTTRPQAVIWAMSHGFKPGTEHRVVDPAPTGRTDPAGR</sequence>
<keyword evidence="5" id="KW-1185">Reference proteome</keyword>
<feature type="region of interest" description="Disordered" evidence="2">
    <location>
        <begin position="208"/>
        <end position="227"/>
    </location>
</feature>
<dbReference type="PROSITE" id="PS50043">
    <property type="entry name" value="HTH_LUXR_2"/>
    <property type="match status" value="1"/>
</dbReference>
<dbReference type="InterPro" id="IPR039420">
    <property type="entry name" value="WalR-like"/>
</dbReference>
<evidence type="ECO:0000256" key="1">
    <source>
        <dbReference type="ARBA" id="ARBA00023125"/>
    </source>
</evidence>
<dbReference type="InterPro" id="IPR011006">
    <property type="entry name" value="CheY-like_superfamily"/>
</dbReference>
<dbReference type="Gene3D" id="3.40.50.2300">
    <property type="match status" value="1"/>
</dbReference>
<dbReference type="SUPFAM" id="SSF46894">
    <property type="entry name" value="C-terminal effector domain of the bipartite response regulators"/>
    <property type="match status" value="1"/>
</dbReference>
<evidence type="ECO:0000313" key="5">
    <source>
        <dbReference type="Proteomes" id="UP000679307"/>
    </source>
</evidence>
<dbReference type="InterPro" id="IPR000792">
    <property type="entry name" value="Tscrpt_reg_LuxR_C"/>
</dbReference>
<reference evidence="4 5" key="1">
    <citation type="submission" date="2021-05" db="EMBL/GenBank/DDBJ databases">
        <title>Complete genome of Nocardioides aquaticus KCTC 9944T isolated from meromictic and hypersaline Ekho Lake, Antarctica.</title>
        <authorList>
            <person name="Hwang K."/>
            <person name="Kim K.M."/>
            <person name="Choe H."/>
        </authorList>
    </citation>
    <scope>NUCLEOTIDE SEQUENCE [LARGE SCALE GENOMIC DNA]</scope>
    <source>
        <strain evidence="4 5">KCTC 9944</strain>
    </source>
</reference>
<dbReference type="SUPFAM" id="SSF52172">
    <property type="entry name" value="CheY-like"/>
    <property type="match status" value="1"/>
</dbReference>